<dbReference type="AlphaFoldDB" id="A0A5J4U6C8"/>
<accession>A0A5J4U6C8</accession>
<proteinExistence type="predicted"/>
<sequence>MTWFEYVAIGVAALIVIAVIWYEVKKHKSGKSSCDCCSGGTKKMSKGSDPEVETHHHHSPEEQIERSYSQLPLDKALIWSINESYIAFIEEKTDKPLFLLNIWLSSSHSEDKDDPNWGVTKTNLVVLEQMKKDADNRQGSNLNKWNKTQPQIITVDRSIRVGALRSTLDPIITDLSNNDDLDDNSRNKVNNYDLLSEFGLETLLFLQKNKDLEDRYLINLYANIFKYFESNKIAFPGFEQILMAEVVRDNDPIIVNARLNRVFDDIDNEIDGISVKLARKIFYNTLTDNEILYLGDKYRVSIPERLTKRDLINEIVKQPSGENPEQLKLKLMRMSISMLESYVSQNHL</sequence>
<feature type="transmembrane region" description="Helical" evidence="2">
    <location>
        <begin position="6"/>
        <end position="24"/>
    </location>
</feature>
<comment type="caution">
    <text evidence="3">The sequence shown here is derived from an EMBL/GenBank/DDBJ whole genome shotgun (WGS) entry which is preliminary data.</text>
</comment>
<reference evidence="3 4" key="1">
    <citation type="submission" date="2019-03" db="EMBL/GenBank/DDBJ databases">
        <title>Single cell metagenomics reveals metabolic interactions within the superorganism composed of flagellate Streblomastix strix and complex community of Bacteroidetes bacteria on its surface.</title>
        <authorList>
            <person name="Treitli S.C."/>
            <person name="Kolisko M."/>
            <person name="Husnik F."/>
            <person name="Keeling P."/>
            <person name="Hampl V."/>
        </authorList>
    </citation>
    <scope>NUCLEOTIDE SEQUENCE [LARGE SCALE GENOMIC DNA]</scope>
    <source>
        <strain evidence="3">ST1C</strain>
    </source>
</reference>
<evidence type="ECO:0000256" key="2">
    <source>
        <dbReference type="SAM" id="Phobius"/>
    </source>
</evidence>
<keyword evidence="2" id="KW-0812">Transmembrane</keyword>
<feature type="compositionally biased region" description="Basic and acidic residues" evidence="1">
    <location>
        <begin position="46"/>
        <end position="65"/>
    </location>
</feature>
<keyword evidence="2" id="KW-0472">Membrane</keyword>
<protein>
    <submittedName>
        <fullName evidence="3">Uncharacterized protein</fullName>
    </submittedName>
</protein>
<name>A0A5J4U6C8_9EUKA</name>
<gene>
    <name evidence="3" type="ORF">EZS28_038973</name>
</gene>
<evidence type="ECO:0000313" key="4">
    <source>
        <dbReference type="Proteomes" id="UP000324800"/>
    </source>
</evidence>
<feature type="non-terminal residue" evidence="3">
    <location>
        <position position="348"/>
    </location>
</feature>
<organism evidence="3 4">
    <name type="scientific">Streblomastix strix</name>
    <dbReference type="NCBI Taxonomy" id="222440"/>
    <lineage>
        <taxon>Eukaryota</taxon>
        <taxon>Metamonada</taxon>
        <taxon>Preaxostyla</taxon>
        <taxon>Oxymonadida</taxon>
        <taxon>Streblomastigidae</taxon>
        <taxon>Streblomastix</taxon>
    </lineage>
</organism>
<dbReference type="Proteomes" id="UP000324800">
    <property type="component" value="Unassembled WGS sequence"/>
</dbReference>
<keyword evidence="2" id="KW-1133">Transmembrane helix</keyword>
<evidence type="ECO:0000256" key="1">
    <source>
        <dbReference type="SAM" id="MobiDB-lite"/>
    </source>
</evidence>
<dbReference type="EMBL" id="SNRW01020391">
    <property type="protein sequence ID" value="KAA6365502.1"/>
    <property type="molecule type" value="Genomic_DNA"/>
</dbReference>
<evidence type="ECO:0000313" key="3">
    <source>
        <dbReference type="EMBL" id="KAA6365502.1"/>
    </source>
</evidence>
<feature type="region of interest" description="Disordered" evidence="1">
    <location>
        <begin position="35"/>
        <end position="67"/>
    </location>
</feature>